<dbReference type="Gene3D" id="3.40.640.10">
    <property type="entry name" value="Type I PLP-dependent aspartate aminotransferase-like (Major domain)"/>
    <property type="match status" value="1"/>
</dbReference>
<dbReference type="SUPFAM" id="SSF53383">
    <property type="entry name" value="PLP-dependent transferases"/>
    <property type="match status" value="1"/>
</dbReference>
<organism evidence="2 3">
    <name type="scientific">Candidatus Desantisbacteria bacterium CG_4_10_14_0_8_um_filter_48_22</name>
    <dbReference type="NCBI Taxonomy" id="1974543"/>
    <lineage>
        <taxon>Bacteria</taxon>
        <taxon>Candidatus Desantisiibacteriota</taxon>
    </lineage>
</organism>
<dbReference type="Pfam" id="PF01041">
    <property type="entry name" value="DegT_DnrJ_EryC1"/>
    <property type="match status" value="1"/>
</dbReference>
<evidence type="ECO:0000313" key="3">
    <source>
        <dbReference type="Proteomes" id="UP000229307"/>
    </source>
</evidence>
<evidence type="ECO:0000313" key="2">
    <source>
        <dbReference type="EMBL" id="PIZ18061.1"/>
    </source>
</evidence>
<evidence type="ECO:0000256" key="1">
    <source>
        <dbReference type="RuleBase" id="RU004508"/>
    </source>
</evidence>
<dbReference type="GO" id="GO:0000271">
    <property type="term" value="P:polysaccharide biosynthetic process"/>
    <property type="evidence" value="ECO:0007669"/>
    <property type="project" value="TreeGrafter"/>
</dbReference>
<gene>
    <name evidence="2" type="ORF">COY52_01390</name>
</gene>
<sequence>GVNHCIATPGCTPALACLASAFGFRSGDEIIVSPITDFGMIQGLIREDLIPVFADTEPGSINISAGTIEPCISRRTRAILVVHKTGLVCDMDPINALARKHKLIVYEDVCQAAFSEYKGRFAGTLSKAAGFSFDMEKTMGSDIGGCVATDDSKLAERVRLFGQSRGGVIVPGYGRKHVAPGYAYRMSNCTAAICLGQLEIVKSQVKRRDKMARLLTSLISKIPGIIPLRIPQYQNVYSCWMFGFRIDPKMIRCGADRFAEQLKKEGITGAGTGRYYLMPEACEFLDENARKRVYPYSTPPASRKYRYSARTCPNARDFLKYFVRWITFSDKYTPKHCELAADIIRKTAKRNTN</sequence>
<dbReference type="EMBL" id="PFMR01000042">
    <property type="protein sequence ID" value="PIZ18061.1"/>
    <property type="molecule type" value="Genomic_DNA"/>
</dbReference>
<dbReference type="PANTHER" id="PTHR30244">
    <property type="entry name" value="TRANSAMINASE"/>
    <property type="match status" value="1"/>
</dbReference>
<dbReference type="InterPro" id="IPR000653">
    <property type="entry name" value="DegT/StrS_aminotransferase"/>
</dbReference>
<dbReference type="AlphaFoldDB" id="A0A2M7SF08"/>
<dbReference type="InterPro" id="IPR015422">
    <property type="entry name" value="PyrdxlP-dep_Trfase_small"/>
</dbReference>
<name>A0A2M7SF08_9BACT</name>
<accession>A0A2M7SF08</accession>
<evidence type="ECO:0008006" key="4">
    <source>
        <dbReference type="Google" id="ProtNLM"/>
    </source>
</evidence>
<dbReference type="InterPro" id="IPR015421">
    <property type="entry name" value="PyrdxlP-dep_Trfase_major"/>
</dbReference>
<feature type="non-terminal residue" evidence="2">
    <location>
        <position position="1"/>
    </location>
</feature>
<dbReference type="Proteomes" id="UP000229307">
    <property type="component" value="Unassembled WGS sequence"/>
</dbReference>
<comment type="similarity">
    <text evidence="1">Belongs to the DegT/DnrJ/EryC1 family.</text>
</comment>
<reference evidence="3" key="1">
    <citation type="submission" date="2017-09" db="EMBL/GenBank/DDBJ databases">
        <title>Depth-based differentiation of microbial function through sediment-hosted aquifers and enrichment of novel symbionts in the deep terrestrial subsurface.</title>
        <authorList>
            <person name="Probst A.J."/>
            <person name="Ladd B."/>
            <person name="Jarett J.K."/>
            <person name="Geller-Mcgrath D.E."/>
            <person name="Sieber C.M.K."/>
            <person name="Emerson J.B."/>
            <person name="Anantharaman K."/>
            <person name="Thomas B.C."/>
            <person name="Malmstrom R."/>
            <person name="Stieglmeier M."/>
            <person name="Klingl A."/>
            <person name="Woyke T."/>
            <person name="Ryan C.M."/>
            <person name="Banfield J.F."/>
        </authorList>
    </citation>
    <scope>NUCLEOTIDE SEQUENCE [LARGE SCALE GENOMIC DNA]</scope>
</reference>
<proteinExistence type="inferred from homology"/>
<dbReference type="PANTHER" id="PTHR30244:SF34">
    <property type="entry name" value="DTDP-4-AMINO-4,6-DIDEOXYGALACTOSE TRANSAMINASE"/>
    <property type="match status" value="1"/>
</dbReference>
<dbReference type="GO" id="GO:0030170">
    <property type="term" value="F:pyridoxal phosphate binding"/>
    <property type="evidence" value="ECO:0007669"/>
    <property type="project" value="TreeGrafter"/>
</dbReference>
<dbReference type="Gene3D" id="3.90.1150.10">
    <property type="entry name" value="Aspartate Aminotransferase, domain 1"/>
    <property type="match status" value="1"/>
</dbReference>
<dbReference type="InterPro" id="IPR015424">
    <property type="entry name" value="PyrdxlP-dep_Trfase"/>
</dbReference>
<keyword evidence="1" id="KW-0663">Pyridoxal phosphate</keyword>
<comment type="caution">
    <text evidence="2">The sequence shown here is derived from an EMBL/GenBank/DDBJ whole genome shotgun (WGS) entry which is preliminary data.</text>
</comment>
<dbReference type="GO" id="GO:0008483">
    <property type="term" value="F:transaminase activity"/>
    <property type="evidence" value="ECO:0007669"/>
    <property type="project" value="TreeGrafter"/>
</dbReference>
<protein>
    <recommendedName>
        <fullName evidence="4">DegT/DnrJ/EryC1/StrS family aminotransferase</fullName>
    </recommendedName>
</protein>